<dbReference type="InterPro" id="IPR001907">
    <property type="entry name" value="ClpP"/>
</dbReference>
<dbReference type="GO" id="GO:0006515">
    <property type="term" value="P:protein quality control for misfolded or incompletely synthesized proteins"/>
    <property type="evidence" value="ECO:0007669"/>
    <property type="project" value="TreeGrafter"/>
</dbReference>
<dbReference type="PANTHER" id="PTHR10381">
    <property type="entry name" value="ATP-DEPENDENT CLP PROTEASE PROTEOLYTIC SUBUNIT"/>
    <property type="match status" value="1"/>
</dbReference>
<name>A0A7S1XMA1_9STRA</name>
<evidence type="ECO:0000313" key="5">
    <source>
        <dbReference type="EMBL" id="CAD9248335.1"/>
    </source>
</evidence>
<organism evidence="5">
    <name type="scientific">Phaeomonas parva</name>
    <dbReference type="NCBI Taxonomy" id="124430"/>
    <lineage>
        <taxon>Eukaryota</taxon>
        <taxon>Sar</taxon>
        <taxon>Stramenopiles</taxon>
        <taxon>Ochrophyta</taxon>
        <taxon>Pinguiophyceae</taxon>
        <taxon>Pinguiochrysidales</taxon>
        <taxon>Pinguiochrysidaceae</taxon>
        <taxon>Phaeomonas</taxon>
    </lineage>
</organism>
<feature type="signal peptide" evidence="4">
    <location>
        <begin position="1"/>
        <end position="19"/>
    </location>
</feature>
<feature type="compositionally biased region" description="Gly residues" evidence="3">
    <location>
        <begin position="332"/>
        <end position="346"/>
    </location>
</feature>
<dbReference type="PANTHER" id="PTHR10381:SF11">
    <property type="entry name" value="ATP-DEPENDENT CLP PROTEASE PROTEOLYTIC SUBUNIT, MITOCHONDRIAL"/>
    <property type="match status" value="1"/>
</dbReference>
<sequence length="368" mass="39404">MVRTLLLLLVLGCLTRSGAYVARRARSFSAARPAPRTSRVTPVMMPQGTPQVPYQGPGMDAPAFVDIYQYLYRNRIMLVGSFIDEEVSNQIIATLLWLKTQEPKEKPITIYFNVAGCLLSPGLAVFDTIKDVQSTTTVNTLNIGLAVGMSAILCAAGDLRMALPNARYLLQETGKEDPVSGQAIDVALEVAQCQSANRNLALELSKLTGQPLPKIEKDLKRDFYLDAAEAVQYGLIDQVLLPKKRTRRKRTYEATLDSAQGVARDFQDIIGYGVFADANDRGLGLSGPGSYVPPTPGGGGPNPMMGMSNSQIGNMLLDLNGEVLSSSKTDNGDGGDGNDAGAGGADGNVITKFDKNGPYPDEGPQLLM</sequence>
<accession>A0A7S1XMA1</accession>
<feature type="chain" id="PRO_5031327305" description="ATP-dependent Clp protease proteolytic subunit" evidence="4">
    <location>
        <begin position="20"/>
        <end position="368"/>
    </location>
</feature>
<dbReference type="Gene3D" id="3.90.226.10">
    <property type="entry name" value="2-enoyl-CoA Hydratase, Chain A, domain 1"/>
    <property type="match status" value="1"/>
</dbReference>
<evidence type="ECO:0000256" key="3">
    <source>
        <dbReference type="SAM" id="MobiDB-lite"/>
    </source>
</evidence>
<reference evidence="5" key="1">
    <citation type="submission" date="2021-01" db="EMBL/GenBank/DDBJ databases">
        <authorList>
            <person name="Corre E."/>
            <person name="Pelletier E."/>
            <person name="Niang G."/>
            <person name="Scheremetjew M."/>
            <person name="Finn R."/>
            <person name="Kale V."/>
            <person name="Holt S."/>
            <person name="Cochrane G."/>
            <person name="Meng A."/>
            <person name="Brown T."/>
            <person name="Cohen L."/>
        </authorList>
    </citation>
    <scope>NUCLEOTIDE SEQUENCE</scope>
    <source>
        <strain evidence="5">CCMP2877</strain>
    </source>
</reference>
<dbReference type="GO" id="GO:0004252">
    <property type="term" value="F:serine-type endopeptidase activity"/>
    <property type="evidence" value="ECO:0007669"/>
    <property type="project" value="InterPro"/>
</dbReference>
<dbReference type="GO" id="GO:0051117">
    <property type="term" value="F:ATPase binding"/>
    <property type="evidence" value="ECO:0007669"/>
    <property type="project" value="TreeGrafter"/>
</dbReference>
<dbReference type="CDD" id="cd07017">
    <property type="entry name" value="S14_ClpP_2"/>
    <property type="match status" value="1"/>
</dbReference>
<dbReference type="EMBL" id="HBGJ01010759">
    <property type="protein sequence ID" value="CAD9248335.1"/>
    <property type="molecule type" value="Transcribed_RNA"/>
</dbReference>
<dbReference type="AlphaFoldDB" id="A0A7S1XMA1"/>
<protein>
    <recommendedName>
        <fullName evidence="2">ATP-dependent Clp protease proteolytic subunit</fullName>
    </recommendedName>
</protein>
<feature type="region of interest" description="Disordered" evidence="3">
    <location>
        <begin position="324"/>
        <end position="368"/>
    </location>
</feature>
<dbReference type="GO" id="GO:0009368">
    <property type="term" value="C:endopeptidase Clp complex"/>
    <property type="evidence" value="ECO:0007669"/>
    <property type="project" value="TreeGrafter"/>
</dbReference>
<evidence type="ECO:0000256" key="2">
    <source>
        <dbReference type="RuleBase" id="RU003567"/>
    </source>
</evidence>
<evidence type="ECO:0000256" key="1">
    <source>
        <dbReference type="ARBA" id="ARBA00007039"/>
    </source>
</evidence>
<dbReference type="GO" id="GO:0004176">
    <property type="term" value="F:ATP-dependent peptidase activity"/>
    <property type="evidence" value="ECO:0007669"/>
    <property type="project" value="InterPro"/>
</dbReference>
<dbReference type="SUPFAM" id="SSF52096">
    <property type="entry name" value="ClpP/crotonase"/>
    <property type="match status" value="1"/>
</dbReference>
<dbReference type="PRINTS" id="PR00127">
    <property type="entry name" value="CLPPROTEASEP"/>
</dbReference>
<dbReference type="Pfam" id="PF00574">
    <property type="entry name" value="CLP_protease"/>
    <property type="match status" value="1"/>
</dbReference>
<dbReference type="InterPro" id="IPR023562">
    <property type="entry name" value="ClpP/TepA"/>
</dbReference>
<evidence type="ECO:0000256" key="4">
    <source>
        <dbReference type="SAM" id="SignalP"/>
    </source>
</evidence>
<gene>
    <name evidence="5" type="ORF">PPAR1163_LOCUS6694</name>
</gene>
<keyword evidence="4" id="KW-0732">Signal</keyword>
<dbReference type="InterPro" id="IPR029045">
    <property type="entry name" value="ClpP/crotonase-like_dom_sf"/>
</dbReference>
<proteinExistence type="inferred from homology"/>
<comment type="similarity">
    <text evidence="1 2">Belongs to the peptidase S14 family.</text>
</comment>